<accession>A0A0D8X8B4</accession>
<organism evidence="1 2">
    <name type="scientific">Dictyocaulus viviparus</name>
    <name type="common">Bovine lungworm</name>
    <dbReference type="NCBI Taxonomy" id="29172"/>
    <lineage>
        <taxon>Eukaryota</taxon>
        <taxon>Metazoa</taxon>
        <taxon>Ecdysozoa</taxon>
        <taxon>Nematoda</taxon>
        <taxon>Chromadorea</taxon>
        <taxon>Rhabditida</taxon>
        <taxon>Rhabditina</taxon>
        <taxon>Rhabditomorpha</taxon>
        <taxon>Strongyloidea</taxon>
        <taxon>Metastrongylidae</taxon>
        <taxon>Dictyocaulus</taxon>
    </lineage>
</organism>
<feature type="non-terminal residue" evidence="1">
    <location>
        <position position="70"/>
    </location>
</feature>
<gene>
    <name evidence="1" type="ORF">DICVIV_14217</name>
</gene>
<dbReference type="EMBL" id="KN719523">
    <property type="protein sequence ID" value="KJH39884.1"/>
    <property type="molecule type" value="Genomic_DNA"/>
</dbReference>
<sequence>MCSQQLTVQLNMTNLIKVPKLDVLSSKMKEICSSPCSVISASQAKVYPGTKVNDMSSIPIYTSSSGIVNI</sequence>
<reference evidence="1 2" key="1">
    <citation type="submission" date="2013-11" db="EMBL/GenBank/DDBJ databases">
        <title>Draft genome of the bovine lungworm Dictyocaulus viviparus.</title>
        <authorList>
            <person name="Mitreva M."/>
        </authorList>
    </citation>
    <scope>NUCLEOTIDE SEQUENCE [LARGE SCALE GENOMIC DNA]</scope>
    <source>
        <strain evidence="1 2">HannoverDv2000</strain>
    </source>
</reference>
<name>A0A0D8X8B4_DICVI</name>
<dbReference type="Proteomes" id="UP000053766">
    <property type="component" value="Unassembled WGS sequence"/>
</dbReference>
<keyword evidence="2" id="KW-1185">Reference proteome</keyword>
<reference evidence="2" key="2">
    <citation type="journal article" date="2016" name="Sci. Rep.">
        <title>Dictyocaulus viviparus genome, variome and transcriptome elucidate lungworm biology and support future intervention.</title>
        <authorList>
            <person name="McNulty S.N."/>
            <person name="Strube C."/>
            <person name="Rosa B.A."/>
            <person name="Martin J.C."/>
            <person name="Tyagi R."/>
            <person name="Choi Y.J."/>
            <person name="Wang Q."/>
            <person name="Hallsworth Pepin K."/>
            <person name="Zhang X."/>
            <person name="Ozersky P."/>
            <person name="Wilson R.K."/>
            <person name="Sternberg P.W."/>
            <person name="Gasser R.B."/>
            <person name="Mitreva M."/>
        </authorList>
    </citation>
    <scope>NUCLEOTIDE SEQUENCE [LARGE SCALE GENOMIC DNA]</scope>
    <source>
        <strain evidence="2">HannoverDv2000</strain>
    </source>
</reference>
<evidence type="ECO:0000313" key="1">
    <source>
        <dbReference type="EMBL" id="KJH39884.1"/>
    </source>
</evidence>
<protein>
    <submittedName>
        <fullName evidence="1">Uncharacterized protein</fullName>
    </submittedName>
</protein>
<proteinExistence type="predicted"/>
<evidence type="ECO:0000313" key="2">
    <source>
        <dbReference type="Proteomes" id="UP000053766"/>
    </source>
</evidence>
<dbReference type="AlphaFoldDB" id="A0A0D8X8B4"/>